<dbReference type="RefSeq" id="WP_205360067.1">
    <property type="nucleotide sequence ID" value="NZ_JADKYB010000016.1"/>
</dbReference>
<dbReference type="Pfam" id="PF08241">
    <property type="entry name" value="Methyltransf_11"/>
    <property type="match status" value="1"/>
</dbReference>
<dbReference type="Gene3D" id="3.40.50.150">
    <property type="entry name" value="Vaccinia Virus protein VP39"/>
    <property type="match status" value="1"/>
</dbReference>
<dbReference type="CDD" id="cd02440">
    <property type="entry name" value="AdoMet_MTases"/>
    <property type="match status" value="1"/>
</dbReference>
<dbReference type="EMBL" id="JADKYB010000016">
    <property type="protein sequence ID" value="MBM9508206.1"/>
    <property type="molecule type" value="Genomic_DNA"/>
</dbReference>
<gene>
    <name evidence="3" type="ORF">ITX44_27355</name>
</gene>
<reference evidence="3 4" key="1">
    <citation type="submission" date="2021-01" db="EMBL/GenBank/DDBJ databases">
        <title>Streptomyces acididurans sp. nov., isolated from a peat swamp forest soil.</title>
        <authorList>
            <person name="Chantavorakit T."/>
            <person name="Duangmal K."/>
        </authorList>
    </citation>
    <scope>NUCLEOTIDE SEQUENCE [LARGE SCALE GENOMIC DNA]</scope>
    <source>
        <strain evidence="3 4">KK5PA1</strain>
    </source>
</reference>
<sequence>MNAIAQLKPADIWRDADAAKNFLDQAAAELAAAKQQLDSLLRAEPGAHVLDVGCGTGDDVRALAARVGPAGRVVGLDSSEQLIARGRPAGPDAAPVEFVLGQADALPFDDATFDVVRSERVIQHVPDPAAAVAEMLRVVKPGGQVLVTDPDHGMWAPDLDDRELTRRIMTWWSDHVPNPWVARRLRDFFVRAGARDVAITLQPVVLTSLAAADALTLMSRAATAAEAQGVVPAGQARAWGAEIERRDQEGRFLMFGTFVVVTGVK</sequence>
<accession>A0ABS2TXY9</accession>
<evidence type="ECO:0000256" key="1">
    <source>
        <dbReference type="SAM" id="Coils"/>
    </source>
</evidence>
<keyword evidence="4" id="KW-1185">Reference proteome</keyword>
<evidence type="ECO:0000259" key="2">
    <source>
        <dbReference type="Pfam" id="PF08241"/>
    </source>
</evidence>
<keyword evidence="1" id="KW-0175">Coiled coil</keyword>
<dbReference type="PANTHER" id="PTHR42912:SF93">
    <property type="entry name" value="N6-ADENOSINE-METHYLTRANSFERASE TMT1A"/>
    <property type="match status" value="1"/>
</dbReference>
<dbReference type="PANTHER" id="PTHR42912">
    <property type="entry name" value="METHYLTRANSFERASE"/>
    <property type="match status" value="1"/>
</dbReference>
<dbReference type="InterPro" id="IPR050508">
    <property type="entry name" value="Methyltransf_Superfamily"/>
</dbReference>
<name>A0ABS2TXY9_9ACTN</name>
<keyword evidence="3" id="KW-0808">Transferase</keyword>
<organism evidence="3 4">
    <name type="scientific">Actinacidiphila acididurans</name>
    <dbReference type="NCBI Taxonomy" id="2784346"/>
    <lineage>
        <taxon>Bacteria</taxon>
        <taxon>Bacillati</taxon>
        <taxon>Actinomycetota</taxon>
        <taxon>Actinomycetes</taxon>
        <taxon>Kitasatosporales</taxon>
        <taxon>Streptomycetaceae</taxon>
        <taxon>Actinacidiphila</taxon>
    </lineage>
</organism>
<dbReference type="Proteomes" id="UP000749040">
    <property type="component" value="Unassembled WGS sequence"/>
</dbReference>
<proteinExistence type="predicted"/>
<evidence type="ECO:0000313" key="4">
    <source>
        <dbReference type="Proteomes" id="UP000749040"/>
    </source>
</evidence>
<dbReference type="InterPro" id="IPR029063">
    <property type="entry name" value="SAM-dependent_MTases_sf"/>
</dbReference>
<dbReference type="InterPro" id="IPR013216">
    <property type="entry name" value="Methyltransf_11"/>
</dbReference>
<feature type="domain" description="Methyltransferase type 11" evidence="2">
    <location>
        <begin position="50"/>
        <end position="146"/>
    </location>
</feature>
<feature type="coiled-coil region" evidence="1">
    <location>
        <begin position="16"/>
        <end position="43"/>
    </location>
</feature>
<evidence type="ECO:0000313" key="3">
    <source>
        <dbReference type="EMBL" id="MBM9508206.1"/>
    </source>
</evidence>
<comment type="caution">
    <text evidence="3">The sequence shown here is derived from an EMBL/GenBank/DDBJ whole genome shotgun (WGS) entry which is preliminary data.</text>
</comment>
<dbReference type="SUPFAM" id="SSF53335">
    <property type="entry name" value="S-adenosyl-L-methionine-dependent methyltransferases"/>
    <property type="match status" value="1"/>
</dbReference>
<dbReference type="GO" id="GO:0008168">
    <property type="term" value="F:methyltransferase activity"/>
    <property type="evidence" value="ECO:0007669"/>
    <property type="project" value="UniProtKB-KW"/>
</dbReference>
<dbReference type="GO" id="GO:0032259">
    <property type="term" value="P:methylation"/>
    <property type="evidence" value="ECO:0007669"/>
    <property type="project" value="UniProtKB-KW"/>
</dbReference>
<keyword evidence="3" id="KW-0489">Methyltransferase</keyword>
<protein>
    <submittedName>
        <fullName evidence="3">Methyltransferase domain-containing protein</fullName>
    </submittedName>
</protein>